<dbReference type="InterPro" id="IPR045584">
    <property type="entry name" value="Pilin-like"/>
</dbReference>
<feature type="transmembrane region" description="Helical" evidence="1">
    <location>
        <begin position="15"/>
        <end position="35"/>
    </location>
</feature>
<keyword evidence="1" id="KW-0812">Transmembrane</keyword>
<evidence type="ECO:0000313" key="2">
    <source>
        <dbReference type="EMBL" id="GGI53097.1"/>
    </source>
</evidence>
<dbReference type="InterPro" id="IPR012902">
    <property type="entry name" value="N_methyl_site"/>
</dbReference>
<accession>A0A8J3AXZ0</accession>
<keyword evidence="1" id="KW-1133">Transmembrane helix</keyword>
<protein>
    <recommendedName>
        <fullName evidence="4">Prepilin-type N-terminal cleavage/methylation domain-containing protein</fullName>
    </recommendedName>
</protein>
<dbReference type="Gene3D" id="3.30.700.10">
    <property type="entry name" value="Glycoprotein, Type 4 Pilin"/>
    <property type="match status" value="1"/>
</dbReference>
<evidence type="ECO:0000313" key="3">
    <source>
        <dbReference type="Proteomes" id="UP000627205"/>
    </source>
</evidence>
<dbReference type="EMBL" id="BMDP01000001">
    <property type="protein sequence ID" value="GGI53097.1"/>
    <property type="molecule type" value="Genomic_DNA"/>
</dbReference>
<reference evidence="2" key="1">
    <citation type="journal article" date="2014" name="Int. J. Syst. Evol. Microbiol.">
        <title>Complete genome sequence of Corynebacterium casei LMG S-19264T (=DSM 44701T), isolated from a smear-ripened cheese.</title>
        <authorList>
            <consortium name="US DOE Joint Genome Institute (JGI-PGF)"/>
            <person name="Walter F."/>
            <person name="Albersmeier A."/>
            <person name="Kalinowski J."/>
            <person name="Ruckert C."/>
        </authorList>
    </citation>
    <scope>NUCLEOTIDE SEQUENCE</scope>
    <source>
        <strain evidence="2">CCM 7664</strain>
    </source>
</reference>
<keyword evidence="1" id="KW-0472">Membrane</keyword>
<comment type="caution">
    <text evidence="2">The sequence shown here is derived from an EMBL/GenBank/DDBJ whole genome shotgun (WGS) entry which is preliminary data.</text>
</comment>
<organism evidence="2 3">
    <name type="scientific">Oxalicibacterium solurbis</name>
    <dbReference type="NCBI Taxonomy" id="69280"/>
    <lineage>
        <taxon>Bacteria</taxon>
        <taxon>Pseudomonadati</taxon>
        <taxon>Pseudomonadota</taxon>
        <taxon>Betaproteobacteria</taxon>
        <taxon>Burkholderiales</taxon>
        <taxon>Oxalobacteraceae</taxon>
        <taxon>Oxalicibacterium</taxon>
    </lineage>
</organism>
<reference evidence="2" key="2">
    <citation type="submission" date="2020-09" db="EMBL/GenBank/DDBJ databases">
        <authorList>
            <person name="Sun Q."/>
            <person name="Sedlacek I."/>
        </authorList>
    </citation>
    <scope>NUCLEOTIDE SEQUENCE</scope>
    <source>
        <strain evidence="2">CCM 7664</strain>
    </source>
</reference>
<keyword evidence="3" id="KW-1185">Reference proteome</keyword>
<evidence type="ECO:0008006" key="4">
    <source>
        <dbReference type="Google" id="ProtNLM"/>
    </source>
</evidence>
<dbReference type="SUPFAM" id="SSF54523">
    <property type="entry name" value="Pili subunits"/>
    <property type="match status" value="1"/>
</dbReference>
<name>A0A8J3AXZ0_9BURK</name>
<proteinExistence type="predicted"/>
<evidence type="ECO:0000256" key="1">
    <source>
        <dbReference type="SAM" id="Phobius"/>
    </source>
</evidence>
<gene>
    <name evidence="2" type="ORF">GCM10011430_02710</name>
</gene>
<dbReference type="Proteomes" id="UP000627205">
    <property type="component" value="Unassembled WGS sequence"/>
</dbReference>
<dbReference type="NCBIfam" id="TIGR02532">
    <property type="entry name" value="IV_pilin_GFxxxE"/>
    <property type="match status" value="1"/>
</dbReference>
<dbReference type="AlphaFoldDB" id="A0A8J3AXZ0"/>
<sequence>MSIRRGRPAAASSGFTLLELVIVVCIVSVLAIVLLDRLRVYQRMAEKTAVEQMVGTLQSALNLRFASLITQDRLKDTPILADQNPIDWLVKKPANYAGEFFGTPDDVTAGQWYFDLKDRELVYLVSNRGEVEREKKETPHLRFKTELVKGNEDFPGKGGSIAGKTVEGVVVTQIVPYGWE</sequence>